<dbReference type="InterPro" id="IPR000847">
    <property type="entry name" value="LysR_HTH_N"/>
</dbReference>
<dbReference type="eggNOG" id="COG0583">
    <property type="taxonomic scope" value="Bacteria"/>
</dbReference>
<evidence type="ECO:0000259" key="5">
    <source>
        <dbReference type="PROSITE" id="PS50931"/>
    </source>
</evidence>
<reference evidence="6 7" key="1">
    <citation type="journal article" date="2011" name="J. Bacteriol.">
        <title>Complete genome sequence of the haloaromatic acid-degrading bacterium Achromobacter xylosoxidans A8.</title>
        <authorList>
            <person name="Strnad H."/>
            <person name="Ridl J."/>
            <person name="Paces J."/>
            <person name="Kolar M."/>
            <person name="Vlcek C."/>
            <person name="Paces V."/>
        </authorList>
    </citation>
    <scope>NUCLEOTIDE SEQUENCE [LARGE SCALE GENOMIC DNA]</scope>
    <source>
        <strain evidence="6 7">A8</strain>
    </source>
</reference>
<dbReference type="InterPro" id="IPR050950">
    <property type="entry name" value="HTH-type_LysR_regulators"/>
</dbReference>
<dbReference type="GO" id="GO:0003677">
    <property type="term" value="F:DNA binding"/>
    <property type="evidence" value="ECO:0007669"/>
    <property type="project" value="UniProtKB-KW"/>
</dbReference>
<dbReference type="PATRIC" id="fig|762376.5.peg.3218"/>
<keyword evidence="2" id="KW-0805">Transcription regulation</keyword>
<dbReference type="SUPFAM" id="SSF53850">
    <property type="entry name" value="Periplasmic binding protein-like II"/>
    <property type="match status" value="1"/>
</dbReference>
<dbReference type="Gene3D" id="3.40.190.290">
    <property type="match status" value="1"/>
</dbReference>
<dbReference type="CDD" id="cd05466">
    <property type="entry name" value="PBP2_LTTR_substrate"/>
    <property type="match status" value="1"/>
</dbReference>
<feature type="domain" description="HTH lysR-type" evidence="5">
    <location>
        <begin position="1"/>
        <end position="58"/>
    </location>
</feature>
<keyword evidence="3" id="KW-0238">DNA-binding</keyword>
<dbReference type="EMBL" id="CP002287">
    <property type="protein sequence ID" value="ADP16519.1"/>
    <property type="molecule type" value="Genomic_DNA"/>
</dbReference>
<dbReference type="Gene3D" id="1.10.10.10">
    <property type="entry name" value="Winged helix-like DNA-binding domain superfamily/Winged helix DNA-binding domain"/>
    <property type="match status" value="1"/>
</dbReference>
<dbReference type="InterPro" id="IPR005119">
    <property type="entry name" value="LysR_subst-bd"/>
</dbReference>
<evidence type="ECO:0000313" key="7">
    <source>
        <dbReference type="Proteomes" id="UP000006876"/>
    </source>
</evidence>
<dbReference type="InterPro" id="IPR036390">
    <property type="entry name" value="WH_DNA-bd_sf"/>
</dbReference>
<organism evidence="6 7">
    <name type="scientific">Achromobacter xylosoxidans (strain A8)</name>
    <dbReference type="NCBI Taxonomy" id="762376"/>
    <lineage>
        <taxon>Bacteria</taxon>
        <taxon>Pseudomonadati</taxon>
        <taxon>Pseudomonadota</taxon>
        <taxon>Betaproteobacteria</taxon>
        <taxon>Burkholderiales</taxon>
        <taxon>Alcaligenaceae</taxon>
        <taxon>Achromobacter</taxon>
    </lineage>
</organism>
<evidence type="ECO:0000256" key="3">
    <source>
        <dbReference type="ARBA" id="ARBA00023125"/>
    </source>
</evidence>
<proteinExistence type="inferred from homology"/>
<comment type="similarity">
    <text evidence="1">Belongs to the LysR transcriptional regulatory family.</text>
</comment>
<gene>
    <name evidence="6" type="ordered locus">AXYL_03199</name>
</gene>
<dbReference type="PANTHER" id="PTHR30419:SF30">
    <property type="entry name" value="LYSR FAMILY TRANSCRIPTIONAL REGULATOR"/>
    <property type="match status" value="1"/>
</dbReference>
<evidence type="ECO:0000256" key="2">
    <source>
        <dbReference type="ARBA" id="ARBA00023015"/>
    </source>
</evidence>
<dbReference type="GO" id="GO:0003700">
    <property type="term" value="F:DNA-binding transcription factor activity"/>
    <property type="evidence" value="ECO:0007669"/>
    <property type="project" value="InterPro"/>
</dbReference>
<evidence type="ECO:0000313" key="6">
    <source>
        <dbReference type="EMBL" id="ADP16519.1"/>
    </source>
</evidence>
<evidence type="ECO:0000256" key="1">
    <source>
        <dbReference type="ARBA" id="ARBA00009437"/>
    </source>
</evidence>
<keyword evidence="4" id="KW-0804">Transcription</keyword>
<dbReference type="RefSeq" id="WP_013393834.1">
    <property type="nucleotide sequence ID" value="NC_014640.1"/>
</dbReference>
<dbReference type="PRINTS" id="PR00039">
    <property type="entry name" value="HTHLYSR"/>
</dbReference>
<dbReference type="AlphaFoldDB" id="E3HFR3"/>
<evidence type="ECO:0000256" key="4">
    <source>
        <dbReference type="ARBA" id="ARBA00023163"/>
    </source>
</evidence>
<dbReference type="PROSITE" id="PS50931">
    <property type="entry name" value="HTH_LYSR"/>
    <property type="match status" value="1"/>
</dbReference>
<dbReference type="GO" id="GO:0005829">
    <property type="term" value="C:cytosol"/>
    <property type="evidence" value="ECO:0007669"/>
    <property type="project" value="TreeGrafter"/>
</dbReference>
<dbReference type="OrthoDB" id="646694at2"/>
<dbReference type="PANTHER" id="PTHR30419">
    <property type="entry name" value="HTH-TYPE TRANSCRIPTIONAL REGULATOR YBHD"/>
    <property type="match status" value="1"/>
</dbReference>
<dbReference type="HOGENOM" id="CLU_039613_6_0_4"/>
<dbReference type="Pfam" id="PF03466">
    <property type="entry name" value="LysR_substrate"/>
    <property type="match status" value="1"/>
</dbReference>
<protein>
    <submittedName>
        <fullName evidence="6">Bacterial regulatory helix-turn-helix protein, LysR family protein 97</fullName>
    </submittedName>
</protein>
<dbReference type="InterPro" id="IPR036388">
    <property type="entry name" value="WH-like_DNA-bd_sf"/>
</dbReference>
<sequence>MKLNQLRAFLAVVETRNINRAADRLHLTQSAVSKSLRELEADLEVPLLVRTAQGMRLTEAGAAIADRARLINAEVARARQDIAALKGRLTGALTIGVAPVAGTAGVAKAILEFRKRNADVQITIVEERPGKLLTLLRDGTLDFAISTEMPAESAACSAIPLSTVKTMIGVRPGHPALNATTLEEILRYEWITLDPISDETSPLVRCFQMLGCALPERIIHCASIGLYIELARNSDAISIWSATPFNMAAFRQVLSPLALTDNLPDRNICLLSRDFHLLSQAAKGLMKEIKAAFFQA</sequence>
<dbReference type="Pfam" id="PF00126">
    <property type="entry name" value="HTH_1"/>
    <property type="match status" value="1"/>
</dbReference>
<dbReference type="SUPFAM" id="SSF46785">
    <property type="entry name" value="Winged helix' DNA-binding domain"/>
    <property type="match status" value="1"/>
</dbReference>
<dbReference type="Proteomes" id="UP000006876">
    <property type="component" value="Chromosome"/>
</dbReference>
<accession>E3HFR3</accession>
<dbReference type="STRING" id="762376.AXYL_03199"/>
<dbReference type="FunFam" id="1.10.10.10:FF:000001">
    <property type="entry name" value="LysR family transcriptional regulator"/>
    <property type="match status" value="1"/>
</dbReference>
<name>E3HFR3_ACHXA</name>
<dbReference type="KEGG" id="axy:AXYL_03199"/>